<dbReference type="GO" id="GO:0007131">
    <property type="term" value="P:reciprocal meiotic recombination"/>
    <property type="evidence" value="ECO:0007669"/>
    <property type="project" value="UniProtKB-ARBA"/>
</dbReference>
<evidence type="ECO:0000259" key="24">
    <source>
        <dbReference type="PROSITE" id="PS50967"/>
    </source>
</evidence>
<feature type="compositionally biased region" description="Basic residues" evidence="23">
    <location>
        <begin position="1419"/>
        <end position="1432"/>
    </location>
</feature>
<feature type="region of interest" description="Disordered" evidence="23">
    <location>
        <begin position="1419"/>
        <end position="1462"/>
    </location>
</feature>
<dbReference type="GO" id="GO:0005694">
    <property type="term" value="C:chromosome"/>
    <property type="evidence" value="ECO:0007669"/>
    <property type="project" value="TreeGrafter"/>
</dbReference>
<dbReference type="InterPro" id="IPR002121">
    <property type="entry name" value="HRDC_dom"/>
</dbReference>
<evidence type="ECO:0000256" key="6">
    <source>
        <dbReference type="ARBA" id="ARBA00022741"/>
    </source>
</evidence>
<dbReference type="SUPFAM" id="SSF47819">
    <property type="entry name" value="HRDC-like"/>
    <property type="match status" value="1"/>
</dbReference>
<dbReference type="FunFam" id="3.40.50.300:FF:000537">
    <property type="entry name" value="Bloom syndrome RecQ-like helicase"/>
    <property type="match status" value="1"/>
</dbReference>
<keyword evidence="8" id="KW-0378">Hydrolase</keyword>
<comment type="caution">
    <text evidence="27">The sequence shown here is derived from an EMBL/GenBank/DDBJ whole genome shotgun (WGS) entry which is preliminary data.</text>
</comment>
<dbReference type="PANTHER" id="PTHR13710:SF153">
    <property type="entry name" value="RECQ-LIKE DNA HELICASE BLM"/>
    <property type="match status" value="1"/>
</dbReference>
<dbReference type="Pfam" id="PF09382">
    <property type="entry name" value="RQC"/>
    <property type="match status" value="1"/>
</dbReference>
<keyword evidence="28" id="KW-1185">Reference proteome</keyword>
<dbReference type="FunFam" id="1.10.10.10:FF:000495">
    <property type="entry name" value="RecQ family helicase MusN"/>
    <property type="match status" value="1"/>
</dbReference>
<dbReference type="InterPro" id="IPR018982">
    <property type="entry name" value="RQC_domain"/>
</dbReference>
<dbReference type="InParanoid" id="A0A6L2PRI2"/>
<evidence type="ECO:0000256" key="22">
    <source>
        <dbReference type="ARBA" id="ARBA00076271"/>
    </source>
</evidence>
<dbReference type="PANTHER" id="PTHR13710">
    <property type="entry name" value="DNA HELICASE RECQ FAMILY MEMBER"/>
    <property type="match status" value="1"/>
</dbReference>
<dbReference type="GO" id="GO:0009378">
    <property type="term" value="F:four-way junction helicase activity"/>
    <property type="evidence" value="ECO:0007669"/>
    <property type="project" value="TreeGrafter"/>
</dbReference>
<reference evidence="28" key="1">
    <citation type="submission" date="2020-01" db="EMBL/GenBank/DDBJ databases">
        <title>Draft genome sequence of the Termite Coptotermes fromosanus.</title>
        <authorList>
            <person name="Itakura S."/>
            <person name="Yosikawa Y."/>
            <person name="Umezawa K."/>
        </authorList>
    </citation>
    <scope>NUCLEOTIDE SEQUENCE [LARGE SCALE GENOMIC DNA]</scope>
</reference>
<feature type="compositionally biased region" description="Low complexity" evidence="23">
    <location>
        <begin position="1270"/>
        <end position="1281"/>
    </location>
</feature>
<comment type="cofactor">
    <cofactor evidence="1">
        <name>Zn(2+)</name>
        <dbReference type="ChEBI" id="CHEBI:29105"/>
    </cofactor>
</comment>
<dbReference type="GO" id="GO:0016787">
    <property type="term" value="F:hydrolase activity"/>
    <property type="evidence" value="ECO:0007669"/>
    <property type="project" value="UniProtKB-KW"/>
</dbReference>
<feature type="region of interest" description="Disordered" evidence="23">
    <location>
        <begin position="547"/>
        <end position="585"/>
    </location>
</feature>
<evidence type="ECO:0000256" key="10">
    <source>
        <dbReference type="ARBA" id="ARBA00022833"/>
    </source>
</evidence>
<keyword evidence="11" id="KW-0067">ATP-binding</keyword>
<evidence type="ECO:0000256" key="13">
    <source>
        <dbReference type="ARBA" id="ARBA00023204"/>
    </source>
</evidence>
<keyword evidence="10" id="KW-0862">Zinc</keyword>
<evidence type="ECO:0000256" key="20">
    <source>
        <dbReference type="ARBA" id="ARBA00073450"/>
    </source>
</evidence>
<dbReference type="PROSITE" id="PS00690">
    <property type="entry name" value="DEAH_ATP_HELICASE"/>
    <property type="match status" value="1"/>
</dbReference>
<dbReference type="SMART" id="SM00487">
    <property type="entry name" value="DEXDc"/>
    <property type="match status" value="1"/>
</dbReference>
<accession>A0A6L2PRI2</accession>
<evidence type="ECO:0000256" key="21">
    <source>
        <dbReference type="ARBA" id="ARBA00076065"/>
    </source>
</evidence>
<proteinExistence type="inferred from homology"/>
<dbReference type="InterPro" id="IPR010997">
    <property type="entry name" value="HRDC-like_sf"/>
</dbReference>
<sequence length="1462" mass="161827">MNSFSRPRKSLSLSASLRKKAQPKLTNFLCKSNIVSSQKSDALTLTQVEEVTENTTLKEEGHTRASIDSIIEEGRFSDDDFDITTPVHKGNATAINCYIGVTSLPVDDFITRGWSQVSKQGGKSADEMCKADVIDLTSDNGDNALNETAESANDLCRSVSSDTDDIFADSDEFDGLGVDEDNDRTPSPVLSLPAYYTQKSPLETKPLETEENCINQSVKLEKEDNFRDSDIQETGRETQCCHTSGGCDTVLKNVALRPLGITKELKSWMDDMESHPSLGRVSGETPTLTLEENIEVLRNFQVQVLEKLVSGFESLPLKLLEKCPEFDSSIFLKLKSLRQKLKAKLKLTGALLKRKSSSEVSFTSASNIDINGSSVSSREESAKSSDLVAIDKISRQFSPEAAGFSKVNECFYDKTSHRLPVEGSDFKEVDECLIGDSSNKISAFQNVCSGSAKYSSSYSPNILLSKKKPLEKKFSSSQDLNSSTGAVVSLCDSVVEEQAHRPPTKVAFKFKTPTSFAARSVSAVTVNVNAGSAVSFDGSLSQMGDNLRKTSSESLSGLQSFQRNPETSPTLHLSTPKSYHSSRQNACSVNKPANQQITSFNYPVVETWTPRAHSSNLALHSKTFPNSQYIDDAPSDDDISNIEEMTQTNNVFICVLDTGAIPVDTLEDAVSYTSSVYNMHSASNVKPKSKPVVPSTSGLGSFHSNIKNDGVTGEFDGNDYPHSREMLKVFRLRFGLHEFRPNQLQAINAALLGFDCFVLMPTGGGKSLCYQLPALITPGVTIVISPLKSLILDQVQKLNSLDIPAAHMSGETTARQEHGIYTELSKREPGLKLLYVTPEKLSASNKVMDTLTNLYDRQKLARFVIDEAHCVSQWGHDFRPDYKKLNLLRQRFPSVKTIALTATATPRVRVDILNQLGMKNPKWFLSSFNRPNLKYSVLPKKGKGITKEIVTLIKAKFIRDSGIVYCLSRKECDSVASDLSSAGIKALAYHAGLTDPQRSKVQGEWISDKIKVVCATIAFGMGIDKPDVRYVIHYSLPKSIEGYYQESGRAGRDGDPAECILYYAYSDMHRIRKMIEGDGDNHAAKRTHIDNLWRMVAFCENHTDCRRSQQLNYFGENFDRKLCIATRATTCDNCLRQAQYHSVDVTADCQEIVKCVQQICGKIGSRWSNNFTLLHVVDIFKGSDIKKIKEYGHNKLSVYGRGKTWARSDIERLLHKLTIDEFLMEDLVVTRDDITCAYIKVGAKGEGLIAGRYKVMFPMRGSTSNKQDISSGRSSVSTTDSPANSKLIALQEKCYHELIDVCRCIADSLGVNSSSIMNVQALRAMSQKLPETADEMLQISHVTKANFEKYGEGLLQICQQHAADKKALLKEVEAKKNDVLEKTEWLSTDISESPYFSNDDQQTNTKRKARYYGNSSKKFKGGNWVKRKKVSKGKTGGVNKSAGPGLLTVQSKKPTISNRIHL</sequence>
<dbReference type="FunCoup" id="A0A6L2PRI2">
    <property type="interactions" value="118"/>
</dbReference>
<protein>
    <recommendedName>
        <fullName evidence="20">RecQ-like DNA helicase BLM</fullName>
        <ecNumber evidence="17">5.6.2.4</ecNumber>
    </recommendedName>
    <alternativeName>
        <fullName evidence="21">Bloom syndrome protein homolog</fullName>
    </alternativeName>
    <alternativeName>
        <fullName evidence="18">DNA 3'-5' helicase BLM</fullName>
    </alternativeName>
    <alternativeName>
        <fullName evidence="22">RecQ helicase homolog</fullName>
    </alternativeName>
</protein>
<keyword evidence="5" id="KW-0479">Metal-binding</keyword>
<feature type="region of interest" description="Disordered" evidence="23">
    <location>
        <begin position="1262"/>
        <end position="1281"/>
    </location>
</feature>
<dbReference type="Pfam" id="PF00270">
    <property type="entry name" value="DEAD"/>
    <property type="match status" value="1"/>
</dbReference>
<evidence type="ECO:0000256" key="16">
    <source>
        <dbReference type="ARBA" id="ARBA00034617"/>
    </source>
</evidence>
<feature type="domain" description="Helicase ATP-binding" evidence="25">
    <location>
        <begin position="747"/>
        <end position="922"/>
    </location>
</feature>
<dbReference type="Pfam" id="PF00570">
    <property type="entry name" value="HRDC"/>
    <property type="match status" value="1"/>
</dbReference>
<dbReference type="NCBIfam" id="TIGR00614">
    <property type="entry name" value="recQ_fam"/>
    <property type="match status" value="1"/>
</dbReference>
<dbReference type="PROSITE" id="PS51194">
    <property type="entry name" value="HELICASE_CTER"/>
    <property type="match status" value="1"/>
</dbReference>
<dbReference type="InterPro" id="IPR036388">
    <property type="entry name" value="WH-like_DNA-bd_sf"/>
</dbReference>
<dbReference type="EC" id="5.6.2.4" evidence="17"/>
<evidence type="ECO:0000256" key="11">
    <source>
        <dbReference type="ARBA" id="ARBA00022840"/>
    </source>
</evidence>
<evidence type="ECO:0000256" key="17">
    <source>
        <dbReference type="ARBA" id="ARBA00034808"/>
    </source>
</evidence>
<dbReference type="GO" id="GO:0003677">
    <property type="term" value="F:DNA binding"/>
    <property type="evidence" value="ECO:0007669"/>
    <property type="project" value="UniProtKB-KW"/>
</dbReference>
<evidence type="ECO:0000259" key="25">
    <source>
        <dbReference type="PROSITE" id="PS51192"/>
    </source>
</evidence>
<evidence type="ECO:0000313" key="27">
    <source>
        <dbReference type="EMBL" id="GFG34864.1"/>
    </source>
</evidence>
<evidence type="ECO:0000259" key="26">
    <source>
        <dbReference type="PROSITE" id="PS51194"/>
    </source>
</evidence>
<evidence type="ECO:0000256" key="5">
    <source>
        <dbReference type="ARBA" id="ARBA00022723"/>
    </source>
</evidence>
<evidence type="ECO:0000256" key="19">
    <source>
        <dbReference type="ARBA" id="ARBA00049360"/>
    </source>
</evidence>
<feature type="domain" description="HRDC" evidence="24">
    <location>
        <begin position="1288"/>
        <end position="1368"/>
    </location>
</feature>
<dbReference type="InterPro" id="IPR027417">
    <property type="entry name" value="P-loop_NTPase"/>
</dbReference>
<keyword evidence="12" id="KW-0238">DNA-binding</keyword>
<dbReference type="InterPro" id="IPR014001">
    <property type="entry name" value="Helicase_ATP-bd"/>
</dbReference>
<feature type="compositionally biased region" description="Polar residues" evidence="23">
    <location>
        <begin position="1448"/>
        <end position="1462"/>
    </location>
</feature>
<dbReference type="GO" id="GO:0005737">
    <property type="term" value="C:cytoplasm"/>
    <property type="evidence" value="ECO:0007669"/>
    <property type="project" value="TreeGrafter"/>
</dbReference>
<keyword evidence="13" id="KW-0234">DNA repair</keyword>
<keyword evidence="9" id="KW-0347">Helicase</keyword>
<dbReference type="GO" id="GO:0000724">
    <property type="term" value="P:double-strand break repair via homologous recombination"/>
    <property type="evidence" value="ECO:0007669"/>
    <property type="project" value="UniProtKB-ARBA"/>
</dbReference>
<gene>
    <name evidence="27" type="ORF">Cfor_10394</name>
</gene>
<evidence type="ECO:0000256" key="15">
    <source>
        <dbReference type="ARBA" id="ARBA00023242"/>
    </source>
</evidence>
<comment type="similarity">
    <text evidence="3">Belongs to the helicase family. RecQ subfamily.</text>
</comment>
<dbReference type="InterPro" id="IPR001650">
    <property type="entry name" value="Helicase_C-like"/>
</dbReference>
<dbReference type="InterPro" id="IPR044876">
    <property type="entry name" value="HRDC_dom_sf"/>
</dbReference>
<evidence type="ECO:0000256" key="2">
    <source>
        <dbReference type="ARBA" id="ARBA00004123"/>
    </source>
</evidence>
<dbReference type="FunFam" id="3.40.50.300:FF:000340">
    <property type="entry name" value="Bloom syndrome, RecQ helicase"/>
    <property type="match status" value="1"/>
</dbReference>
<dbReference type="Proteomes" id="UP000502823">
    <property type="component" value="Unassembled WGS sequence"/>
</dbReference>
<dbReference type="OrthoDB" id="10261556at2759"/>
<feature type="domain" description="Helicase C-terminal" evidence="26">
    <location>
        <begin position="952"/>
        <end position="1093"/>
    </location>
</feature>
<evidence type="ECO:0000256" key="9">
    <source>
        <dbReference type="ARBA" id="ARBA00022806"/>
    </source>
</evidence>
<dbReference type="GO" id="GO:0005524">
    <property type="term" value="F:ATP binding"/>
    <property type="evidence" value="ECO:0007669"/>
    <property type="project" value="UniProtKB-KW"/>
</dbReference>
<evidence type="ECO:0000256" key="3">
    <source>
        <dbReference type="ARBA" id="ARBA00005446"/>
    </source>
</evidence>
<evidence type="ECO:0000256" key="1">
    <source>
        <dbReference type="ARBA" id="ARBA00001947"/>
    </source>
</evidence>
<dbReference type="PROSITE" id="PS51192">
    <property type="entry name" value="HELICASE_ATP_BIND_1"/>
    <property type="match status" value="1"/>
</dbReference>
<dbReference type="InterPro" id="IPR011545">
    <property type="entry name" value="DEAD/DEAH_box_helicase_dom"/>
</dbReference>
<dbReference type="Gene3D" id="1.10.150.80">
    <property type="entry name" value="HRDC domain"/>
    <property type="match status" value="1"/>
</dbReference>
<evidence type="ECO:0000256" key="12">
    <source>
        <dbReference type="ARBA" id="ARBA00023125"/>
    </source>
</evidence>
<dbReference type="Pfam" id="PF00271">
    <property type="entry name" value="Helicase_C"/>
    <property type="match status" value="1"/>
</dbReference>
<dbReference type="PROSITE" id="PS50967">
    <property type="entry name" value="HRDC"/>
    <property type="match status" value="1"/>
</dbReference>
<dbReference type="GO" id="GO:0006260">
    <property type="term" value="P:DNA replication"/>
    <property type="evidence" value="ECO:0007669"/>
    <property type="project" value="UniProtKB-KW"/>
</dbReference>
<keyword evidence="6" id="KW-0547">Nucleotide-binding</keyword>
<dbReference type="SUPFAM" id="SSF52540">
    <property type="entry name" value="P-loop containing nucleoside triphosphate hydrolases"/>
    <property type="match status" value="2"/>
</dbReference>
<keyword evidence="14" id="KW-0413">Isomerase</keyword>
<evidence type="ECO:0000256" key="8">
    <source>
        <dbReference type="ARBA" id="ARBA00022801"/>
    </source>
</evidence>
<comment type="catalytic activity">
    <reaction evidence="16">
        <text>Couples ATP hydrolysis with the unwinding of duplex DNA by translocating in the 3'-5' direction.</text>
        <dbReference type="EC" id="5.6.2.4"/>
    </reaction>
</comment>
<evidence type="ECO:0000313" key="28">
    <source>
        <dbReference type="Proteomes" id="UP000502823"/>
    </source>
</evidence>
<evidence type="ECO:0000256" key="4">
    <source>
        <dbReference type="ARBA" id="ARBA00022705"/>
    </source>
</evidence>
<dbReference type="EMBL" id="BLKM01005581">
    <property type="protein sequence ID" value="GFG34864.1"/>
    <property type="molecule type" value="Genomic_DNA"/>
</dbReference>
<dbReference type="GO" id="GO:0043138">
    <property type="term" value="F:3'-5' DNA helicase activity"/>
    <property type="evidence" value="ECO:0007669"/>
    <property type="project" value="UniProtKB-EC"/>
</dbReference>
<name>A0A6L2PRI2_COPFO</name>
<keyword evidence="7" id="KW-0227">DNA damage</keyword>
<dbReference type="GO" id="GO:0046872">
    <property type="term" value="F:metal ion binding"/>
    <property type="evidence" value="ECO:0007669"/>
    <property type="project" value="UniProtKB-KW"/>
</dbReference>
<organism evidence="27 28">
    <name type="scientific">Coptotermes formosanus</name>
    <name type="common">Formosan subterranean termite</name>
    <dbReference type="NCBI Taxonomy" id="36987"/>
    <lineage>
        <taxon>Eukaryota</taxon>
        <taxon>Metazoa</taxon>
        <taxon>Ecdysozoa</taxon>
        <taxon>Arthropoda</taxon>
        <taxon>Hexapoda</taxon>
        <taxon>Insecta</taxon>
        <taxon>Pterygota</taxon>
        <taxon>Neoptera</taxon>
        <taxon>Polyneoptera</taxon>
        <taxon>Dictyoptera</taxon>
        <taxon>Blattodea</taxon>
        <taxon>Blattoidea</taxon>
        <taxon>Termitoidae</taxon>
        <taxon>Rhinotermitidae</taxon>
        <taxon>Coptotermes</taxon>
    </lineage>
</organism>
<dbReference type="SMART" id="SM00956">
    <property type="entry name" value="RQC"/>
    <property type="match status" value="1"/>
</dbReference>
<dbReference type="GO" id="GO:0005634">
    <property type="term" value="C:nucleus"/>
    <property type="evidence" value="ECO:0007669"/>
    <property type="project" value="UniProtKB-SubCell"/>
</dbReference>
<dbReference type="Gene3D" id="1.10.10.10">
    <property type="entry name" value="Winged helix-like DNA-binding domain superfamily/Winged helix DNA-binding domain"/>
    <property type="match status" value="1"/>
</dbReference>
<evidence type="ECO:0000256" key="23">
    <source>
        <dbReference type="SAM" id="MobiDB-lite"/>
    </source>
</evidence>
<dbReference type="SMART" id="SM00341">
    <property type="entry name" value="HRDC"/>
    <property type="match status" value="1"/>
</dbReference>
<dbReference type="CDD" id="cd18794">
    <property type="entry name" value="SF2_C_RecQ"/>
    <property type="match status" value="1"/>
</dbReference>
<dbReference type="Gene3D" id="3.40.50.300">
    <property type="entry name" value="P-loop containing nucleotide triphosphate hydrolases"/>
    <property type="match status" value="2"/>
</dbReference>
<evidence type="ECO:0000256" key="7">
    <source>
        <dbReference type="ARBA" id="ARBA00022763"/>
    </source>
</evidence>
<evidence type="ECO:0000256" key="14">
    <source>
        <dbReference type="ARBA" id="ARBA00023235"/>
    </source>
</evidence>
<keyword evidence="15" id="KW-0539">Nucleus</keyword>
<dbReference type="InterPro" id="IPR004589">
    <property type="entry name" value="DNA_helicase_ATP-dep_RecQ"/>
</dbReference>
<evidence type="ECO:0000256" key="18">
    <source>
        <dbReference type="ARBA" id="ARBA00044542"/>
    </source>
</evidence>
<dbReference type="InterPro" id="IPR032284">
    <property type="entry name" value="RecQ_Zn-bd"/>
</dbReference>
<feature type="compositionally biased region" description="Polar residues" evidence="23">
    <location>
        <begin position="552"/>
        <end position="585"/>
    </location>
</feature>
<dbReference type="Pfam" id="PF16124">
    <property type="entry name" value="RecQ_Zn_bind"/>
    <property type="match status" value="1"/>
</dbReference>
<dbReference type="SMART" id="SM00490">
    <property type="entry name" value="HELICc"/>
    <property type="match status" value="1"/>
</dbReference>
<keyword evidence="4" id="KW-0235">DNA replication</keyword>
<comment type="subcellular location">
    <subcellularLocation>
        <location evidence="2">Nucleus</location>
    </subcellularLocation>
</comment>
<dbReference type="InterPro" id="IPR002464">
    <property type="entry name" value="DNA/RNA_helicase_DEAH_CS"/>
</dbReference>
<comment type="catalytic activity">
    <reaction evidence="19">
        <text>ATP + H2O = ADP + phosphate + H(+)</text>
        <dbReference type="Rhea" id="RHEA:13065"/>
        <dbReference type="ChEBI" id="CHEBI:15377"/>
        <dbReference type="ChEBI" id="CHEBI:15378"/>
        <dbReference type="ChEBI" id="CHEBI:30616"/>
        <dbReference type="ChEBI" id="CHEBI:43474"/>
        <dbReference type="ChEBI" id="CHEBI:456216"/>
    </reaction>
</comment>